<protein>
    <submittedName>
        <fullName evidence="5">Glycosyl transferase, family 25</fullName>
    </submittedName>
</protein>
<keyword evidence="2" id="KW-0328">Glycosyltransferase</keyword>
<keyword evidence="4" id="KW-1133">Transmembrane helix</keyword>
<name>W6QQC5_PENRF</name>
<dbReference type="PANTHER" id="PTHR10730:SF53">
    <property type="entry name" value="GLYCOSYLTRANSFERASE 25 FAMILY MEMBER"/>
    <property type="match status" value="1"/>
</dbReference>
<dbReference type="PANTHER" id="PTHR10730">
    <property type="entry name" value="PROCOLLAGEN-LYSINE,2-OXOGLUTARATE 5-DIOXYGENASE/GLYCOSYLTRANSFERASE 25 FAMILY MEMBER"/>
    <property type="match status" value="1"/>
</dbReference>
<proteinExistence type="inferred from homology"/>
<keyword evidence="3 5" id="KW-0808">Transferase</keyword>
<dbReference type="STRING" id="1365484.W6QQC5"/>
<dbReference type="EMBL" id="HG792023">
    <property type="protein sequence ID" value="CDM38186.1"/>
    <property type="molecule type" value="Genomic_DNA"/>
</dbReference>
<evidence type="ECO:0000313" key="6">
    <source>
        <dbReference type="Proteomes" id="UP000030686"/>
    </source>
</evidence>
<dbReference type="InterPro" id="IPR050757">
    <property type="entry name" value="Collagen_mod_GT25"/>
</dbReference>
<dbReference type="GO" id="GO:0016740">
    <property type="term" value="F:transferase activity"/>
    <property type="evidence" value="ECO:0007669"/>
    <property type="project" value="UniProtKB-KW"/>
</dbReference>
<evidence type="ECO:0000256" key="1">
    <source>
        <dbReference type="ARBA" id="ARBA00006721"/>
    </source>
</evidence>
<keyword evidence="6" id="KW-1185">Reference proteome</keyword>
<accession>W6QQC5</accession>
<sequence length="340" mass="38360">MGRKQVLSIPAVRNLAGLAAFLIILLNLFGNYLFGSLKYTAQRSLLKANLEPLNETLGFERIAVVSSGTSWRLHGLVEATEFTNLYIDVPSQPVWTDTEVDEFRGYRVHGRHGELGPGQARCWLGHLNIWRQMLLQKWSTALIMEDDADWDIAIKQQLLRVAPLIQEVTGATDWSSPYGNSWDLLWLGHCGDYIPLQLASFVDETLPGSPMYRENDGRFTEFPHQQRMVHMSVGPICTYAYALTASAASKLYQLSSSGMDKLITTHLREWCQEGFLKCVTVNPELFHHHKQAGEISSEIGVVEGWENRSAVDFTPNIRYSARCSSKKKRPAACQLEFDPV</sequence>
<reference evidence="5" key="1">
    <citation type="journal article" date="2014" name="Nat. Commun.">
        <title>Multiple recent horizontal transfers of a large genomic region in cheese making fungi.</title>
        <authorList>
            <person name="Cheeseman K."/>
            <person name="Ropars J."/>
            <person name="Renault P."/>
            <person name="Dupont J."/>
            <person name="Gouzy J."/>
            <person name="Branca A."/>
            <person name="Abraham A.L."/>
            <person name="Ceppi M."/>
            <person name="Conseiller E."/>
            <person name="Debuchy R."/>
            <person name="Malagnac F."/>
            <person name="Goarin A."/>
            <person name="Silar P."/>
            <person name="Lacoste S."/>
            <person name="Sallet E."/>
            <person name="Bensimon A."/>
            <person name="Giraud T."/>
            <person name="Brygoo Y."/>
        </authorList>
    </citation>
    <scope>NUCLEOTIDE SEQUENCE [LARGE SCALE GENOMIC DNA]</scope>
    <source>
        <strain evidence="5">FM164</strain>
    </source>
</reference>
<dbReference type="OMA" id="ICTYAYA"/>
<comment type="similarity">
    <text evidence="1">Belongs to the glycosyltransferase 25 family.</text>
</comment>
<dbReference type="OrthoDB" id="47375at2759"/>
<keyword evidence="4" id="KW-0812">Transmembrane</keyword>
<evidence type="ECO:0000256" key="2">
    <source>
        <dbReference type="ARBA" id="ARBA00022676"/>
    </source>
</evidence>
<evidence type="ECO:0000313" key="5">
    <source>
        <dbReference type="EMBL" id="CDM38186.1"/>
    </source>
</evidence>
<keyword evidence="4" id="KW-0472">Membrane</keyword>
<gene>
    <name evidence="5" type="ORF">PROQFM164_S09g000102</name>
</gene>
<evidence type="ECO:0000256" key="4">
    <source>
        <dbReference type="SAM" id="Phobius"/>
    </source>
</evidence>
<feature type="transmembrane region" description="Helical" evidence="4">
    <location>
        <begin position="12"/>
        <end position="34"/>
    </location>
</feature>
<organism evidence="5 6">
    <name type="scientific">Penicillium roqueforti (strain FM164)</name>
    <dbReference type="NCBI Taxonomy" id="1365484"/>
    <lineage>
        <taxon>Eukaryota</taxon>
        <taxon>Fungi</taxon>
        <taxon>Dikarya</taxon>
        <taxon>Ascomycota</taxon>
        <taxon>Pezizomycotina</taxon>
        <taxon>Eurotiomycetes</taxon>
        <taxon>Eurotiomycetidae</taxon>
        <taxon>Eurotiales</taxon>
        <taxon>Aspergillaceae</taxon>
        <taxon>Penicillium</taxon>
    </lineage>
</organism>
<evidence type="ECO:0000256" key="3">
    <source>
        <dbReference type="ARBA" id="ARBA00022679"/>
    </source>
</evidence>
<dbReference type="AlphaFoldDB" id="W6QQC5"/>
<dbReference type="Proteomes" id="UP000030686">
    <property type="component" value="Unassembled WGS sequence"/>
</dbReference>